<comment type="caution">
    <text evidence="9">The sequence shown here is derived from an EMBL/GenBank/DDBJ whole genome shotgun (WGS) entry which is preliminary data.</text>
</comment>
<name>A0ABQ8TM20_PERAM</name>
<sequence>MPIKSFSQYKSFGDNRHAFLMENLEMTFVVHCNSRPTTSTQVWLAQGQLFDRKKQHFTAVLVTTQNTDNPCRQCACLSKLMRYVLSLKLASNYKISKLTYFDIKVFITDKYYFIIAMKYHNCLCNITFKTFSPSARASPVGAADTDNSARSTPWVPAPPARCTDRPLRRLRIGSGLPWLDPSAPRESVIINNFDSCYINGNNDVNRVGTRRVFHSCLDRCQPQDETEPQSRQLLDVVLSQMNIFLDSDLTIGSRSSNTEFSLTEAYRRRSWGGLIKRKIAHWREGYGVQLLAPRIIAARRMNQHQELVKSAMVVTNNDTLNHLGDDVDRHIDSLTKANHVHLAHVLRILNARSAFLFRPPPLSFVQNIFTLPFSRAVWLSSVALLALMGALLYCNLKLEFRRGEHTLQSAAEPVKASWSDVVLLSFGVVCQQGKAFHTLLRSRSTLIQALLRMTFSHSARITFAHSSLTFEKSKNELDPERAGAEVEARGVSGRTITFLLYISVIFLYTSYSACIVALLQSTTDSIQTLRDLYESGMEMGVLDIVYSHHFFSYFYASWVRYTITQQCTERFQIASDPLRRSIYTKKINPPGGPSNFFSLEEGLAKVRKGLFAFHHELGPGYYIVSNTFLEEEKCGLHTVTYSQDFVSPWIAVTKNSPLKEIFAIAYRMLHESGLQIRESERFYQKKPDCSSAGSSFVSVGIADCYPALLVLGYGALCSLLAFLLERLVHNKFSGRVEYEATCWRAVERLPAFPRTKQS</sequence>
<evidence type="ECO:0000313" key="9">
    <source>
        <dbReference type="EMBL" id="KAJ4446898.1"/>
    </source>
</evidence>
<evidence type="ECO:0000313" key="10">
    <source>
        <dbReference type="Proteomes" id="UP001148838"/>
    </source>
</evidence>
<keyword evidence="2" id="KW-1003">Cell membrane</keyword>
<dbReference type="EMBL" id="JAJSOF020000009">
    <property type="protein sequence ID" value="KAJ4446898.1"/>
    <property type="molecule type" value="Genomic_DNA"/>
</dbReference>
<proteinExistence type="predicted"/>
<feature type="transmembrane region" description="Helical" evidence="8">
    <location>
        <begin position="498"/>
        <end position="519"/>
    </location>
</feature>
<keyword evidence="5 8" id="KW-0472">Membrane</keyword>
<gene>
    <name evidence="9" type="ORF">ANN_13599</name>
</gene>
<evidence type="ECO:0008006" key="11">
    <source>
        <dbReference type="Google" id="ProtNLM"/>
    </source>
</evidence>
<dbReference type="Proteomes" id="UP001148838">
    <property type="component" value="Unassembled WGS sequence"/>
</dbReference>
<evidence type="ECO:0000256" key="2">
    <source>
        <dbReference type="ARBA" id="ARBA00022475"/>
    </source>
</evidence>
<evidence type="ECO:0000256" key="5">
    <source>
        <dbReference type="ARBA" id="ARBA00023136"/>
    </source>
</evidence>
<evidence type="ECO:0000256" key="6">
    <source>
        <dbReference type="ARBA" id="ARBA00023170"/>
    </source>
</evidence>
<evidence type="ECO:0000256" key="7">
    <source>
        <dbReference type="ARBA" id="ARBA00023180"/>
    </source>
</evidence>
<reference evidence="9 10" key="1">
    <citation type="journal article" date="2022" name="Allergy">
        <title>Genome assembly and annotation of Periplaneta americana reveal a comprehensive cockroach allergen profile.</title>
        <authorList>
            <person name="Wang L."/>
            <person name="Xiong Q."/>
            <person name="Saelim N."/>
            <person name="Wang L."/>
            <person name="Nong W."/>
            <person name="Wan A.T."/>
            <person name="Shi M."/>
            <person name="Liu X."/>
            <person name="Cao Q."/>
            <person name="Hui J.H.L."/>
            <person name="Sookrung N."/>
            <person name="Leung T.F."/>
            <person name="Tungtrongchitr A."/>
            <person name="Tsui S.K.W."/>
        </authorList>
    </citation>
    <scope>NUCLEOTIDE SEQUENCE [LARGE SCALE GENOMIC DNA]</scope>
    <source>
        <strain evidence="9">PWHHKU_190912</strain>
    </source>
</reference>
<feature type="transmembrane region" description="Helical" evidence="8">
    <location>
        <begin position="376"/>
        <end position="396"/>
    </location>
</feature>
<evidence type="ECO:0000256" key="1">
    <source>
        <dbReference type="ARBA" id="ARBA00004651"/>
    </source>
</evidence>
<keyword evidence="6" id="KW-0675">Receptor</keyword>
<keyword evidence="4 8" id="KW-1133">Transmembrane helix</keyword>
<organism evidence="9 10">
    <name type="scientific">Periplaneta americana</name>
    <name type="common">American cockroach</name>
    <name type="synonym">Blatta americana</name>
    <dbReference type="NCBI Taxonomy" id="6978"/>
    <lineage>
        <taxon>Eukaryota</taxon>
        <taxon>Metazoa</taxon>
        <taxon>Ecdysozoa</taxon>
        <taxon>Arthropoda</taxon>
        <taxon>Hexapoda</taxon>
        <taxon>Insecta</taxon>
        <taxon>Pterygota</taxon>
        <taxon>Neoptera</taxon>
        <taxon>Polyneoptera</taxon>
        <taxon>Dictyoptera</taxon>
        <taxon>Blattodea</taxon>
        <taxon>Blattoidea</taxon>
        <taxon>Blattidae</taxon>
        <taxon>Blattinae</taxon>
        <taxon>Periplaneta</taxon>
    </lineage>
</organism>
<dbReference type="PANTHER" id="PTHR42643:SF33">
    <property type="entry name" value="GLUTAMATE RECEPTOR 2-LIKE PROTEIN"/>
    <property type="match status" value="1"/>
</dbReference>
<comment type="subcellular location">
    <subcellularLocation>
        <location evidence="1">Cell membrane</location>
        <topology evidence="1">Multi-pass membrane protein</topology>
    </subcellularLocation>
</comment>
<keyword evidence="3 8" id="KW-0812">Transmembrane</keyword>
<protein>
    <recommendedName>
        <fullName evidence="11">Ionotropic glutamate receptor C-terminal domain-containing protein</fullName>
    </recommendedName>
</protein>
<evidence type="ECO:0000256" key="4">
    <source>
        <dbReference type="ARBA" id="ARBA00022989"/>
    </source>
</evidence>
<dbReference type="PANTHER" id="PTHR42643">
    <property type="entry name" value="IONOTROPIC RECEPTOR 20A-RELATED"/>
    <property type="match status" value="1"/>
</dbReference>
<keyword evidence="7" id="KW-0325">Glycoprotein</keyword>
<dbReference type="InterPro" id="IPR052192">
    <property type="entry name" value="Insect_Ionotropic_Sensory_Rcpt"/>
</dbReference>
<evidence type="ECO:0000256" key="3">
    <source>
        <dbReference type="ARBA" id="ARBA00022692"/>
    </source>
</evidence>
<keyword evidence="10" id="KW-1185">Reference proteome</keyword>
<evidence type="ECO:0000256" key="8">
    <source>
        <dbReference type="SAM" id="Phobius"/>
    </source>
</evidence>
<dbReference type="Gene3D" id="1.10.287.70">
    <property type="match status" value="1"/>
</dbReference>
<dbReference type="SUPFAM" id="SSF53850">
    <property type="entry name" value="Periplasmic binding protein-like II"/>
    <property type="match status" value="1"/>
</dbReference>
<feature type="transmembrane region" description="Helical" evidence="8">
    <location>
        <begin position="705"/>
        <end position="724"/>
    </location>
</feature>
<accession>A0ABQ8TM20</accession>